<keyword evidence="2" id="KW-1185">Reference proteome</keyword>
<proteinExistence type="predicted"/>
<sequence length="119" mass="14305">MVCHNEELYSKVDMVYRRMTNGKGQHLARPSEGVMENHFWFYGHVMMRPSNRLVQVVQKMLPDPIWNRPPGRKRKFWTEVVKEDLRTLGVETQFSRAVRFCRLWNKNKKHMDSFYANSS</sequence>
<organism evidence="1 2">
    <name type="scientific">Necator americanus</name>
    <name type="common">Human hookworm</name>
    <dbReference type="NCBI Taxonomy" id="51031"/>
    <lineage>
        <taxon>Eukaryota</taxon>
        <taxon>Metazoa</taxon>
        <taxon>Ecdysozoa</taxon>
        <taxon>Nematoda</taxon>
        <taxon>Chromadorea</taxon>
        <taxon>Rhabditida</taxon>
        <taxon>Rhabditina</taxon>
        <taxon>Rhabditomorpha</taxon>
        <taxon>Strongyloidea</taxon>
        <taxon>Ancylostomatidae</taxon>
        <taxon>Bunostominae</taxon>
        <taxon>Necator</taxon>
    </lineage>
</organism>
<accession>A0ABR1CH97</accession>
<dbReference type="EMBL" id="JAVFWL010000002">
    <property type="protein sequence ID" value="KAK6736586.1"/>
    <property type="molecule type" value="Genomic_DNA"/>
</dbReference>
<gene>
    <name evidence="1" type="primary">Necator_chrII.g7133</name>
    <name evidence="1" type="ORF">RB195_019340</name>
</gene>
<name>A0ABR1CH97_NECAM</name>
<evidence type="ECO:0000313" key="1">
    <source>
        <dbReference type="EMBL" id="KAK6736586.1"/>
    </source>
</evidence>
<dbReference type="Proteomes" id="UP001303046">
    <property type="component" value="Unassembled WGS sequence"/>
</dbReference>
<protein>
    <submittedName>
        <fullName evidence="1">Uncharacterized protein</fullName>
    </submittedName>
</protein>
<reference evidence="1 2" key="1">
    <citation type="submission" date="2023-08" db="EMBL/GenBank/DDBJ databases">
        <title>A Necator americanus chromosomal reference genome.</title>
        <authorList>
            <person name="Ilik V."/>
            <person name="Petrzelkova K.J."/>
            <person name="Pardy F."/>
            <person name="Fuh T."/>
            <person name="Niatou-Singa F.S."/>
            <person name="Gouil Q."/>
            <person name="Baker L."/>
            <person name="Ritchie M.E."/>
            <person name="Jex A.R."/>
            <person name="Gazzola D."/>
            <person name="Li H."/>
            <person name="Toshio Fujiwara R."/>
            <person name="Zhan B."/>
            <person name="Aroian R.V."/>
            <person name="Pafco B."/>
            <person name="Schwarz E.M."/>
        </authorList>
    </citation>
    <scope>NUCLEOTIDE SEQUENCE [LARGE SCALE GENOMIC DNA]</scope>
    <source>
        <strain evidence="1 2">Aroian</strain>
        <tissue evidence="1">Whole animal</tissue>
    </source>
</reference>
<evidence type="ECO:0000313" key="2">
    <source>
        <dbReference type="Proteomes" id="UP001303046"/>
    </source>
</evidence>
<comment type="caution">
    <text evidence="1">The sequence shown here is derived from an EMBL/GenBank/DDBJ whole genome shotgun (WGS) entry which is preliminary data.</text>
</comment>